<evidence type="ECO:0000313" key="2">
    <source>
        <dbReference type="Proteomes" id="UP000229433"/>
    </source>
</evidence>
<dbReference type="PROSITE" id="PS51257">
    <property type="entry name" value="PROKAR_LIPOPROTEIN"/>
    <property type="match status" value="1"/>
</dbReference>
<sequence>MMKYTFLLLLAFAACKPTTKTEEPVQAQTEAKVPQNLQNILNAHGGLDTWDTYKTLEFTIPGEPVSEIHTIDLHSRKDRVDRDSVSLGFDGNSVWLHDPANSYTGNPEFYHNLMFYFYAMPFVLADPGIIYEETEALVVNDTTYAGLQISFEPQTGVSANDEYYLYYDTKTYQMRWLGYTATFGAEEKGDQITYIAYNDWQRVGEVILPRSITWYTSENGKPMNPRRTVNFENVSLNTASKPDAFYQKSIVQPEN</sequence>
<evidence type="ECO:0008006" key="3">
    <source>
        <dbReference type="Google" id="ProtNLM"/>
    </source>
</evidence>
<reference evidence="1 2" key="1">
    <citation type="submission" date="2017-08" db="EMBL/GenBank/DDBJ databases">
        <title>The whole genome shortgun sequences of strain Leeuwenhoekiella nanhaiensis G18 from the South China Sea.</title>
        <authorList>
            <person name="Liu Q."/>
        </authorList>
    </citation>
    <scope>NUCLEOTIDE SEQUENCE [LARGE SCALE GENOMIC DNA]</scope>
    <source>
        <strain evidence="1 2">G18</strain>
    </source>
</reference>
<accession>A0A2G1VTU9</accession>
<comment type="caution">
    <text evidence="1">The sequence shown here is derived from an EMBL/GenBank/DDBJ whole genome shotgun (WGS) entry which is preliminary data.</text>
</comment>
<dbReference type="EMBL" id="NQXA01000003">
    <property type="protein sequence ID" value="PHQ29869.1"/>
    <property type="molecule type" value="Genomic_DNA"/>
</dbReference>
<gene>
    <name evidence="1" type="ORF">CJ305_07830</name>
</gene>
<dbReference type="Proteomes" id="UP000229433">
    <property type="component" value="Unassembled WGS sequence"/>
</dbReference>
<dbReference type="OrthoDB" id="282859at2"/>
<dbReference type="InterPro" id="IPR045444">
    <property type="entry name" value="DUF6503"/>
</dbReference>
<keyword evidence="2" id="KW-1185">Reference proteome</keyword>
<organism evidence="1 2">
    <name type="scientific">Leeuwenhoekiella nanhaiensis</name>
    <dbReference type="NCBI Taxonomy" id="1655491"/>
    <lineage>
        <taxon>Bacteria</taxon>
        <taxon>Pseudomonadati</taxon>
        <taxon>Bacteroidota</taxon>
        <taxon>Flavobacteriia</taxon>
        <taxon>Flavobacteriales</taxon>
        <taxon>Flavobacteriaceae</taxon>
        <taxon>Leeuwenhoekiella</taxon>
    </lineage>
</organism>
<evidence type="ECO:0000313" key="1">
    <source>
        <dbReference type="EMBL" id="PHQ29869.1"/>
    </source>
</evidence>
<protein>
    <recommendedName>
        <fullName evidence="3">Threonine synthase</fullName>
    </recommendedName>
</protein>
<dbReference type="AlphaFoldDB" id="A0A2G1VTU9"/>
<dbReference type="RefSeq" id="WP_099645710.1">
    <property type="nucleotide sequence ID" value="NZ_KZ319289.1"/>
</dbReference>
<name>A0A2G1VTU9_9FLAO</name>
<dbReference type="Pfam" id="PF20113">
    <property type="entry name" value="DUF6503"/>
    <property type="match status" value="1"/>
</dbReference>
<proteinExistence type="predicted"/>